<dbReference type="InterPro" id="IPR036847">
    <property type="entry name" value="RimP_C_sf"/>
</dbReference>
<dbReference type="EMBL" id="JACRTL010000002">
    <property type="protein sequence ID" value="MBC8610410.1"/>
    <property type="molecule type" value="Genomic_DNA"/>
</dbReference>
<dbReference type="Proteomes" id="UP000632659">
    <property type="component" value="Unassembled WGS sequence"/>
</dbReference>
<dbReference type="RefSeq" id="WP_093989571.1">
    <property type="nucleotide sequence ID" value="NZ_FYDD01000004.1"/>
</dbReference>
<comment type="similarity">
    <text evidence="3">Belongs to the RimP family.</text>
</comment>
<evidence type="ECO:0000259" key="5">
    <source>
        <dbReference type="Pfam" id="PF17384"/>
    </source>
</evidence>
<accession>A0A8J6P6X4</accession>
<dbReference type="CDD" id="cd01734">
    <property type="entry name" value="YlxS_C"/>
    <property type="match status" value="1"/>
</dbReference>
<dbReference type="Gene3D" id="3.30.300.70">
    <property type="entry name" value="RimP-like superfamily, N-terminal"/>
    <property type="match status" value="1"/>
</dbReference>
<keyword evidence="1 3" id="KW-0963">Cytoplasm</keyword>
<dbReference type="GO" id="GO:0006412">
    <property type="term" value="P:translation"/>
    <property type="evidence" value="ECO:0007669"/>
    <property type="project" value="TreeGrafter"/>
</dbReference>
<dbReference type="AlphaFoldDB" id="A0A8J6P6X4"/>
<evidence type="ECO:0000313" key="6">
    <source>
        <dbReference type="EMBL" id="MBC8610410.1"/>
    </source>
</evidence>
<evidence type="ECO:0000256" key="1">
    <source>
        <dbReference type="ARBA" id="ARBA00022490"/>
    </source>
</evidence>
<dbReference type="GO" id="GO:0000028">
    <property type="term" value="P:ribosomal small subunit assembly"/>
    <property type="evidence" value="ECO:0007669"/>
    <property type="project" value="TreeGrafter"/>
</dbReference>
<dbReference type="PANTHER" id="PTHR33867">
    <property type="entry name" value="RIBOSOME MATURATION FACTOR RIMP"/>
    <property type="match status" value="1"/>
</dbReference>
<organism evidence="6 7">
    <name type="scientific">Massiliimalia timonensis</name>
    <dbReference type="NCBI Taxonomy" id="1987501"/>
    <lineage>
        <taxon>Bacteria</taxon>
        <taxon>Bacillati</taxon>
        <taxon>Bacillota</taxon>
        <taxon>Clostridia</taxon>
        <taxon>Eubacteriales</taxon>
        <taxon>Oscillospiraceae</taxon>
        <taxon>Massiliimalia</taxon>
    </lineage>
</organism>
<evidence type="ECO:0000256" key="3">
    <source>
        <dbReference type="HAMAP-Rule" id="MF_01077"/>
    </source>
</evidence>
<dbReference type="GO" id="GO:0005829">
    <property type="term" value="C:cytosol"/>
    <property type="evidence" value="ECO:0007669"/>
    <property type="project" value="TreeGrafter"/>
</dbReference>
<dbReference type="InterPro" id="IPR028989">
    <property type="entry name" value="RimP_N"/>
</dbReference>
<dbReference type="SUPFAM" id="SSF75420">
    <property type="entry name" value="YhbC-like, N-terminal domain"/>
    <property type="match status" value="1"/>
</dbReference>
<dbReference type="InterPro" id="IPR003728">
    <property type="entry name" value="Ribosome_maturation_RimP"/>
</dbReference>
<dbReference type="HAMAP" id="MF_01077">
    <property type="entry name" value="RimP"/>
    <property type="match status" value="1"/>
</dbReference>
<comment type="caution">
    <text evidence="6">The sequence shown here is derived from an EMBL/GenBank/DDBJ whole genome shotgun (WGS) entry which is preliminary data.</text>
</comment>
<comment type="subcellular location">
    <subcellularLocation>
        <location evidence="3">Cytoplasm</location>
    </subcellularLocation>
</comment>
<protein>
    <recommendedName>
        <fullName evidence="3">Ribosome maturation factor RimP</fullName>
    </recommendedName>
</protein>
<name>A0A8J6P6X4_9FIRM</name>
<dbReference type="FunFam" id="3.30.300.70:FF:000001">
    <property type="entry name" value="Ribosome maturation factor RimP"/>
    <property type="match status" value="1"/>
</dbReference>
<dbReference type="SUPFAM" id="SSF74942">
    <property type="entry name" value="YhbC-like, C-terminal domain"/>
    <property type="match status" value="1"/>
</dbReference>
<keyword evidence="2 3" id="KW-0690">Ribosome biogenesis</keyword>
<dbReference type="Pfam" id="PF02576">
    <property type="entry name" value="RimP_N"/>
    <property type="match status" value="1"/>
</dbReference>
<keyword evidence="7" id="KW-1185">Reference proteome</keyword>
<gene>
    <name evidence="3" type="primary">rimP</name>
    <name evidence="6" type="ORF">H8702_04650</name>
</gene>
<dbReference type="Pfam" id="PF17384">
    <property type="entry name" value="DUF150_C"/>
    <property type="match status" value="1"/>
</dbReference>
<dbReference type="InterPro" id="IPR035956">
    <property type="entry name" value="RimP_N_sf"/>
</dbReference>
<dbReference type="Gene3D" id="2.30.30.180">
    <property type="entry name" value="Ribosome maturation factor RimP, C-terminal domain"/>
    <property type="match status" value="1"/>
</dbReference>
<evidence type="ECO:0000313" key="7">
    <source>
        <dbReference type="Proteomes" id="UP000632659"/>
    </source>
</evidence>
<dbReference type="OrthoDB" id="9805006at2"/>
<feature type="domain" description="Ribosome maturation factor RimP C-terminal" evidence="5">
    <location>
        <begin position="90"/>
        <end position="142"/>
    </location>
</feature>
<reference evidence="6" key="1">
    <citation type="submission" date="2020-08" db="EMBL/GenBank/DDBJ databases">
        <title>Genome public.</title>
        <authorList>
            <person name="Liu C."/>
            <person name="Sun Q."/>
        </authorList>
    </citation>
    <scope>NUCLEOTIDE SEQUENCE</scope>
    <source>
        <strain evidence="6">NSJ-15</strain>
    </source>
</reference>
<dbReference type="PANTHER" id="PTHR33867:SF1">
    <property type="entry name" value="RIBOSOME MATURATION FACTOR RIMP"/>
    <property type="match status" value="1"/>
</dbReference>
<proteinExistence type="inferred from homology"/>
<feature type="domain" description="Ribosome maturation factor RimP N-terminal" evidence="4">
    <location>
        <begin position="16"/>
        <end position="86"/>
    </location>
</feature>
<sequence length="158" mass="17975">MKGTKKNTAAMVYDLAKPITDDVGVYLWDVRFEKEGASWFLKVIIDSDEGITFDDCEAVSRPLSTLLDEEDFIEQSYYLEVSSPGVMRELRKPDHFEVCIGDDVLVKLIRPDEAGQREFHGVLTGYDDGRFTIEADGQEKEFVLSDCAFVKLDDDIEF</sequence>
<comment type="function">
    <text evidence="3">Required for maturation of 30S ribosomal subunits.</text>
</comment>
<evidence type="ECO:0000259" key="4">
    <source>
        <dbReference type="Pfam" id="PF02576"/>
    </source>
</evidence>
<dbReference type="InterPro" id="IPR028998">
    <property type="entry name" value="RimP_C"/>
</dbReference>
<evidence type="ECO:0000256" key="2">
    <source>
        <dbReference type="ARBA" id="ARBA00022517"/>
    </source>
</evidence>